<dbReference type="InterPro" id="IPR046540">
    <property type="entry name" value="DMFA2_C"/>
</dbReference>
<dbReference type="AlphaFoldDB" id="A0A813LPW4"/>
<evidence type="ECO:0000256" key="1">
    <source>
        <dbReference type="SAM" id="Phobius"/>
    </source>
</evidence>
<comment type="caution">
    <text evidence="3">The sequence shown here is derived from an EMBL/GenBank/DDBJ whole genome shotgun (WGS) entry which is preliminary data.</text>
</comment>
<keyword evidence="1" id="KW-1133">Transmembrane helix</keyword>
<keyword evidence="1" id="KW-0812">Transmembrane</keyword>
<keyword evidence="1" id="KW-0472">Membrane</keyword>
<evidence type="ECO:0000259" key="2">
    <source>
        <dbReference type="Pfam" id="PF20254"/>
    </source>
</evidence>
<feature type="transmembrane region" description="Helical" evidence="1">
    <location>
        <begin position="247"/>
        <end position="277"/>
    </location>
</feature>
<name>A0A813LPW4_POLGL</name>
<reference evidence="3" key="1">
    <citation type="submission" date="2021-02" db="EMBL/GenBank/DDBJ databases">
        <authorList>
            <person name="Dougan E. K."/>
            <person name="Rhodes N."/>
            <person name="Thang M."/>
            <person name="Chan C."/>
        </authorList>
    </citation>
    <scope>NUCLEOTIDE SEQUENCE</scope>
</reference>
<evidence type="ECO:0000313" key="4">
    <source>
        <dbReference type="Proteomes" id="UP000626109"/>
    </source>
</evidence>
<proteinExistence type="predicted"/>
<sequence>MFAVNAWRNDFLEVPGHYGRHRFWRNTSVSQLRPGETKVVPVPGLLGHEWDEDVDNGFRPPGLMHLSSTTVDDVQYLMDEGATFDTGTATHHLTLYRLLAGFGSVFAGWICWSPSHATLLLSLVVVVVVVVVVLGAAAAVVFLCGAVIVGLLDSPVVKANRRVEPWSSGLVPLLDFSCCFFVVACFVVICGCCCFCCFDSDFILSPKCIEGTVQWTWGLDGHLVAASLIFYLCAICFWFVLSVLIVVVVVLLLFFLLLLLFIFIFCFSYLIFILLILSPRCIKCHHVVVLVVVIFMFFCIKGHHDGAPGGLQLSRAASCCCCCCC</sequence>
<dbReference type="Proteomes" id="UP000626109">
    <property type="component" value="Unassembled WGS sequence"/>
</dbReference>
<dbReference type="EMBL" id="CAJNNW010036864">
    <property type="protein sequence ID" value="CAE8737994.1"/>
    <property type="molecule type" value="Genomic_DNA"/>
</dbReference>
<feature type="transmembrane region" description="Helical" evidence="1">
    <location>
        <begin position="284"/>
        <end position="303"/>
    </location>
</feature>
<evidence type="ECO:0000313" key="3">
    <source>
        <dbReference type="EMBL" id="CAE8737994.1"/>
    </source>
</evidence>
<gene>
    <name evidence="3" type="ORF">PGLA2088_LOCUS49002</name>
</gene>
<feature type="transmembrane region" description="Helical" evidence="1">
    <location>
        <begin position="219"/>
        <end position="241"/>
    </location>
</feature>
<accession>A0A813LPW4</accession>
<feature type="transmembrane region" description="Helical" evidence="1">
    <location>
        <begin position="94"/>
        <end position="112"/>
    </location>
</feature>
<feature type="transmembrane region" description="Helical" evidence="1">
    <location>
        <begin position="119"/>
        <end position="152"/>
    </location>
</feature>
<feature type="domain" description="N,N-dimethylformamidase beta subunit-like C-terminal" evidence="2">
    <location>
        <begin position="2"/>
        <end position="114"/>
    </location>
</feature>
<feature type="transmembrane region" description="Helical" evidence="1">
    <location>
        <begin position="172"/>
        <end position="198"/>
    </location>
</feature>
<protein>
    <recommendedName>
        <fullName evidence="2">N,N-dimethylformamidase beta subunit-like C-terminal domain-containing protein</fullName>
    </recommendedName>
</protein>
<organism evidence="3 4">
    <name type="scientific">Polarella glacialis</name>
    <name type="common">Dinoflagellate</name>
    <dbReference type="NCBI Taxonomy" id="89957"/>
    <lineage>
        <taxon>Eukaryota</taxon>
        <taxon>Sar</taxon>
        <taxon>Alveolata</taxon>
        <taxon>Dinophyceae</taxon>
        <taxon>Suessiales</taxon>
        <taxon>Suessiaceae</taxon>
        <taxon>Polarella</taxon>
    </lineage>
</organism>
<dbReference type="Pfam" id="PF20254">
    <property type="entry name" value="DMFA2_C"/>
    <property type="match status" value="1"/>
</dbReference>